<dbReference type="PANTHER" id="PTHR13347">
    <property type="entry name" value="HEAT REPEAT-CONTAINING PROTEIN 3"/>
    <property type="match status" value="1"/>
</dbReference>
<evidence type="ECO:0000256" key="4">
    <source>
        <dbReference type="SAM" id="MobiDB-lite"/>
    </source>
</evidence>
<dbReference type="InterPro" id="IPR021133">
    <property type="entry name" value="HEAT_type_2"/>
</dbReference>
<proteinExistence type="inferred from homology"/>
<dbReference type="PROSITE" id="PS50077">
    <property type="entry name" value="HEAT_REPEAT"/>
    <property type="match status" value="1"/>
</dbReference>
<gene>
    <name evidence="6" type="ORF">INT48_000182</name>
</gene>
<dbReference type="PROSITE" id="PS50176">
    <property type="entry name" value="ARM_REPEAT"/>
    <property type="match status" value="1"/>
</dbReference>
<dbReference type="Pfam" id="PF00514">
    <property type="entry name" value="Arm"/>
    <property type="match status" value="1"/>
</dbReference>
<dbReference type="CDD" id="cd13394">
    <property type="entry name" value="Syo1_like"/>
    <property type="match status" value="1"/>
</dbReference>
<dbReference type="PANTHER" id="PTHR13347:SF1">
    <property type="entry name" value="HEAT REPEAT-CONTAINING PROTEIN 3"/>
    <property type="match status" value="1"/>
</dbReference>
<dbReference type="InterPro" id="IPR011989">
    <property type="entry name" value="ARM-like"/>
</dbReference>
<name>A0A8H7SWS3_9FUNG</name>
<organism evidence="6 7">
    <name type="scientific">Thamnidium elegans</name>
    <dbReference type="NCBI Taxonomy" id="101142"/>
    <lineage>
        <taxon>Eukaryota</taxon>
        <taxon>Fungi</taxon>
        <taxon>Fungi incertae sedis</taxon>
        <taxon>Mucoromycota</taxon>
        <taxon>Mucoromycotina</taxon>
        <taxon>Mucoromycetes</taxon>
        <taxon>Mucorales</taxon>
        <taxon>Mucorineae</taxon>
        <taxon>Mucoraceae</taxon>
        <taxon>Thamnidium</taxon>
    </lineage>
</organism>
<dbReference type="SUPFAM" id="SSF48371">
    <property type="entry name" value="ARM repeat"/>
    <property type="match status" value="1"/>
</dbReference>
<evidence type="ECO:0000256" key="3">
    <source>
        <dbReference type="PROSITE-ProRule" id="PRU00259"/>
    </source>
</evidence>
<dbReference type="GO" id="GO:0006606">
    <property type="term" value="P:protein import into nucleus"/>
    <property type="evidence" value="ECO:0007669"/>
    <property type="project" value="TreeGrafter"/>
</dbReference>
<dbReference type="Gene3D" id="1.25.10.10">
    <property type="entry name" value="Leucine-rich Repeat Variant"/>
    <property type="match status" value="1"/>
</dbReference>
<evidence type="ECO:0000313" key="6">
    <source>
        <dbReference type="EMBL" id="KAG2236627.1"/>
    </source>
</evidence>
<dbReference type="GO" id="GO:0042273">
    <property type="term" value="P:ribosomal large subunit biogenesis"/>
    <property type="evidence" value="ECO:0007669"/>
    <property type="project" value="TreeGrafter"/>
</dbReference>
<dbReference type="Pfam" id="PF25567">
    <property type="entry name" value="TPR_SYO1"/>
    <property type="match status" value="1"/>
</dbReference>
<evidence type="ECO:0000256" key="2">
    <source>
        <dbReference type="PROSITE-ProRule" id="PRU00103"/>
    </source>
</evidence>
<dbReference type="InterPro" id="IPR052616">
    <property type="entry name" value="SYO1-like"/>
</dbReference>
<dbReference type="InterPro" id="IPR000225">
    <property type="entry name" value="Armadillo"/>
</dbReference>
<dbReference type="InterPro" id="IPR016024">
    <property type="entry name" value="ARM-type_fold"/>
</dbReference>
<comment type="caution">
    <text evidence="6">The sequence shown here is derived from an EMBL/GenBank/DDBJ whole genome shotgun (WGS) entry which is preliminary data.</text>
</comment>
<keyword evidence="7" id="KW-1185">Reference proteome</keyword>
<feature type="repeat" description="ARM" evidence="3">
    <location>
        <begin position="81"/>
        <end position="109"/>
    </location>
</feature>
<reference evidence="6" key="1">
    <citation type="submission" date="2021-01" db="EMBL/GenBank/DDBJ databases">
        <title>Metabolic potential, ecology and presence of endohyphal bacteria is reflected in genomic diversity of Mucoromycotina.</title>
        <authorList>
            <person name="Muszewska A."/>
            <person name="Okrasinska A."/>
            <person name="Steczkiewicz K."/>
            <person name="Drgas O."/>
            <person name="Orlowska M."/>
            <person name="Perlinska-Lenart U."/>
            <person name="Aleksandrzak-Piekarczyk T."/>
            <person name="Szatraj K."/>
            <person name="Zielenkiewicz U."/>
            <person name="Pilsyk S."/>
            <person name="Malc E."/>
            <person name="Mieczkowski P."/>
            <person name="Kruszewska J.S."/>
            <person name="Biernat P."/>
            <person name="Pawlowska J."/>
        </authorList>
    </citation>
    <scope>NUCLEOTIDE SEQUENCE</scope>
    <source>
        <strain evidence="6">WA0000018081</strain>
    </source>
</reference>
<feature type="repeat" description="HEAT" evidence="2">
    <location>
        <begin position="82"/>
        <end position="118"/>
    </location>
</feature>
<dbReference type="AlphaFoldDB" id="A0A8H7SWS3"/>
<evidence type="ECO:0000313" key="7">
    <source>
        <dbReference type="Proteomes" id="UP000613177"/>
    </source>
</evidence>
<feature type="domain" description="SYO1-like TPR repeats" evidence="5">
    <location>
        <begin position="397"/>
        <end position="644"/>
    </location>
</feature>
<evidence type="ECO:0000259" key="5">
    <source>
        <dbReference type="Pfam" id="PF25567"/>
    </source>
</evidence>
<protein>
    <recommendedName>
        <fullName evidence="5">SYO1-like TPR repeats domain-containing protein</fullName>
    </recommendedName>
</protein>
<accession>A0A8H7SWS3</accession>
<dbReference type="Proteomes" id="UP000613177">
    <property type="component" value="Unassembled WGS sequence"/>
</dbReference>
<evidence type="ECO:0000256" key="1">
    <source>
        <dbReference type="ARBA" id="ARBA00049983"/>
    </source>
</evidence>
<feature type="compositionally biased region" description="Basic residues" evidence="4">
    <location>
        <begin position="1"/>
        <end position="15"/>
    </location>
</feature>
<feature type="region of interest" description="Disordered" evidence="4">
    <location>
        <begin position="1"/>
        <end position="50"/>
    </location>
</feature>
<dbReference type="InterPro" id="IPR057990">
    <property type="entry name" value="TPR_SYO1"/>
</dbReference>
<comment type="similarity">
    <text evidence="1">Belongs to the nuclear import and ribosome assembly adapter family.</text>
</comment>
<sequence>MGKLRQKKKAPKRRTNPIQRTLEQRAKEGAASVPAPTPEQVTPVVEKLSSEDPTERAWAAACVSTFILSDASTRKLLLSKGVVPILIQRLSDPQQEVRDESLGALRNIASVDNGAAKEYFTRNIMEPLSMLLPQITQTIDLVIKKAPIQDEADADRRKSIWDVTENFIYIIWCICEASDKYVKAINRMNIVTFLTSFLMSGEQCPTRVIVAAGQCLNTLTDDNKDLLIEFKNNPQYIENLLNIVKNNNQNILVQVLSCAILINVRDVVRLTTSWDEDTDAVAELNELLVPVLIKALDYDIQEAAKNTVSAVQSGNVNLHQEESGNITPKPKQPLTNEERYIQSVEDRLSITQLALELLADICVHDEDSEEIFGQTSSAVDDALIRSNPVLHAYIHQIFPQLIRLSTATPISFHQMNLSPLVTHGLVITHQRSLECLNNFLLAMNEVPKKYWFKEYKSDAIQLWRWLFNLANEVASSKPEEWARNGILEIVISCIWALGRGLGQDIPLDHTDVGALCGTYEMIPLESMRIKIVGCLGPIAMRLGDVNTNKVIGIFIMNLLNDKTTKPAVVIEALNLLFDVYSDASFDYDLPIFVQGAFLNNLKQVLPSIRSMVKSIDRRKNFDLRMRGDEALDNLNAFIKYKKNERK</sequence>
<dbReference type="GO" id="GO:0051082">
    <property type="term" value="F:unfolded protein binding"/>
    <property type="evidence" value="ECO:0007669"/>
    <property type="project" value="TreeGrafter"/>
</dbReference>
<dbReference type="EMBL" id="JAEPRE010000015">
    <property type="protein sequence ID" value="KAG2236627.1"/>
    <property type="molecule type" value="Genomic_DNA"/>
</dbReference>